<evidence type="ECO:0000256" key="1">
    <source>
        <dbReference type="SAM" id="Coils"/>
    </source>
</evidence>
<name>A0A6P6YAF2_DERPT</name>
<dbReference type="OrthoDB" id="10460226at2759"/>
<accession>A0A6P6YAF2</accession>
<dbReference type="AlphaFoldDB" id="A0A6P6YAF2"/>
<organism evidence="2 3">
    <name type="scientific">Dermatophagoides pteronyssinus</name>
    <name type="common">European house dust mite</name>
    <dbReference type="NCBI Taxonomy" id="6956"/>
    <lineage>
        <taxon>Eukaryota</taxon>
        <taxon>Metazoa</taxon>
        <taxon>Ecdysozoa</taxon>
        <taxon>Arthropoda</taxon>
        <taxon>Chelicerata</taxon>
        <taxon>Arachnida</taxon>
        <taxon>Acari</taxon>
        <taxon>Acariformes</taxon>
        <taxon>Sarcoptiformes</taxon>
        <taxon>Astigmata</taxon>
        <taxon>Psoroptidia</taxon>
        <taxon>Analgoidea</taxon>
        <taxon>Pyroglyphidae</taxon>
        <taxon>Dermatophagoidinae</taxon>
        <taxon>Dermatophagoides</taxon>
    </lineage>
</organism>
<keyword evidence="1" id="KW-0175">Coiled coil</keyword>
<dbReference type="KEGG" id="dpte:113796240"/>
<evidence type="ECO:0000313" key="2">
    <source>
        <dbReference type="Proteomes" id="UP000515146"/>
    </source>
</evidence>
<gene>
    <name evidence="3" type="primary">LOC113796240</name>
</gene>
<sequence>MATPQETHRKRKIALRKFNDYFNSFIDGHGEEIVEEKKEIRNLIEQIRKYNRDLADDDFLFEEELYERFNSQAHRLAKFLNGSPIIDDSKEKRTSNQNEIKPMEKPIENDDIDNDNEPDHIDWLLAEYYIGQLELRDDNWFDYYPQMMHFIIFEPKMSYEMRIGHLRKTIAHNAKANELIDNETSLTNAVDILSKHFNHLSWQDREMTVKKLIDTFTFIATPAADKKNFREVFHIALHIRYNVRQGFQQKYFEMIRDKLPLWYRCNSLGYLIRMFRAKLRVFDAVNVLERGKYQELEGLFDRLIVNHEPCPICHHLYKCIRCHPVVRCRHLNEFCNRFRKGQDISMSMNNLSIESWK</sequence>
<dbReference type="Proteomes" id="UP000515146">
    <property type="component" value="Unplaced"/>
</dbReference>
<protein>
    <submittedName>
        <fullName evidence="3">Uncharacterized protein LOC113796240</fullName>
    </submittedName>
</protein>
<proteinExistence type="predicted"/>
<evidence type="ECO:0000313" key="3">
    <source>
        <dbReference type="RefSeq" id="XP_027202270.1"/>
    </source>
</evidence>
<dbReference type="RefSeq" id="XP_027202270.1">
    <property type="nucleotide sequence ID" value="XM_027346469.1"/>
</dbReference>
<keyword evidence="2" id="KW-1185">Reference proteome</keyword>
<feature type="coiled-coil region" evidence="1">
    <location>
        <begin position="26"/>
        <end position="53"/>
    </location>
</feature>
<reference evidence="3" key="1">
    <citation type="submission" date="2025-08" db="UniProtKB">
        <authorList>
            <consortium name="RefSeq"/>
        </authorList>
    </citation>
    <scope>IDENTIFICATION</scope>
    <source>
        <strain evidence="3">Airmid</strain>
    </source>
</reference>
<dbReference type="InParanoid" id="A0A6P6YAF2"/>